<keyword evidence="2" id="KW-1185">Reference proteome</keyword>
<gene>
    <name evidence="3 4" type="primary">SMIM38</name>
</gene>
<accession>A0ABM5EZU8</accession>
<organism evidence="2 3">
    <name type="scientific">Pogona vitticeps</name>
    <name type="common">central bearded dragon</name>
    <dbReference type="NCBI Taxonomy" id="103695"/>
    <lineage>
        <taxon>Eukaryota</taxon>
        <taxon>Metazoa</taxon>
        <taxon>Chordata</taxon>
        <taxon>Craniata</taxon>
        <taxon>Vertebrata</taxon>
        <taxon>Euteleostomi</taxon>
        <taxon>Lepidosauria</taxon>
        <taxon>Squamata</taxon>
        <taxon>Bifurcata</taxon>
        <taxon>Unidentata</taxon>
        <taxon>Episquamata</taxon>
        <taxon>Toxicofera</taxon>
        <taxon>Iguania</taxon>
        <taxon>Acrodonta</taxon>
        <taxon>Agamidae</taxon>
        <taxon>Amphibolurinae</taxon>
        <taxon>Pogona</taxon>
    </lineage>
</organism>
<protein>
    <submittedName>
        <fullName evidence="3 4">Small integral membrane protein 38</fullName>
    </submittedName>
</protein>
<evidence type="ECO:0000256" key="1">
    <source>
        <dbReference type="SAM" id="Phobius"/>
    </source>
</evidence>
<dbReference type="GeneID" id="140702526"/>
<reference evidence="2 3" key="1">
    <citation type="submission" date="2025-05" db="UniProtKB">
        <authorList>
            <consortium name="RefSeq"/>
        </authorList>
    </citation>
    <scope>NUCLEOTIDE SEQUENCE [LARGE SCALE GENOMIC DNA]</scope>
</reference>
<dbReference type="RefSeq" id="XP_072838684.1">
    <property type="nucleotide sequence ID" value="XM_072982583.1"/>
</dbReference>
<sequence>MASDILMILVVVIILTRFILWSCFSVYLDYKLARRFPEKRKDS</sequence>
<proteinExistence type="predicted"/>
<evidence type="ECO:0000313" key="3">
    <source>
        <dbReference type="RefSeq" id="XP_072838684.1"/>
    </source>
</evidence>
<keyword evidence="1" id="KW-1133">Transmembrane helix</keyword>
<dbReference type="Proteomes" id="UP001652642">
    <property type="component" value="Chromosome 1"/>
</dbReference>
<dbReference type="RefSeq" id="XP_072838741.1">
    <property type="nucleotide sequence ID" value="XM_072982640.1"/>
</dbReference>
<evidence type="ECO:0000313" key="4">
    <source>
        <dbReference type="RefSeq" id="XP_072838741.1"/>
    </source>
</evidence>
<keyword evidence="1" id="KW-0472">Membrane</keyword>
<feature type="transmembrane region" description="Helical" evidence="1">
    <location>
        <begin position="6"/>
        <end position="30"/>
    </location>
</feature>
<name>A0ABM5EZU8_9SAUR</name>
<keyword evidence="1" id="KW-0812">Transmembrane</keyword>
<evidence type="ECO:0000313" key="2">
    <source>
        <dbReference type="Proteomes" id="UP001652642"/>
    </source>
</evidence>